<comment type="caution">
    <text evidence="2">The sequence shown here is derived from an EMBL/GenBank/DDBJ whole genome shotgun (WGS) entry which is preliminary data.</text>
</comment>
<organism evidence="2 3">
    <name type="scientific">Alkalimonas collagenimarina</name>
    <dbReference type="NCBI Taxonomy" id="400390"/>
    <lineage>
        <taxon>Bacteria</taxon>
        <taxon>Pseudomonadati</taxon>
        <taxon>Pseudomonadota</taxon>
        <taxon>Gammaproteobacteria</taxon>
        <taxon>Alkalimonas</taxon>
    </lineage>
</organism>
<evidence type="ECO:0000313" key="3">
    <source>
        <dbReference type="Proteomes" id="UP001231616"/>
    </source>
</evidence>
<dbReference type="EMBL" id="JAUZVZ010000021">
    <property type="protein sequence ID" value="MDP4537230.1"/>
    <property type="molecule type" value="Genomic_DNA"/>
</dbReference>
<feature type="transmembrane region" description="Helical" evidence="1">
    <location>
        <begin position="6"/>
        <end position="25"/>
    </location>
</feature>
<accession>A0ABT9H1P2</accession>
<gene>
    <name evidence="2" type="ORF">Q3O60_13645</name>
</gene>
<dbReference type="Proteomes" id="UP001231616">
    <property type="component" value="Unassembled WGS sequence"/>
</dbReference>
<name>A0ABT9H1P2_9GAMM</name>
<evidence type="ECO:0000256" key="1">
    <source>
        <dbReference type="SAM" id="Phobius"/>
    </source>
</evidence>
<keyword evidence="1" id="KW-1133">Transmembrane helix</keyword>
<keyword evidence="3" id="KW-1185">Reference proteome</keyword>
<feature type="transmembrane region" description="Helical" evidence="1">
    <location>
        <begin position="32"/>
        <end position="49"/>
    </location>
</feature>
<keyword evidence="1" id="KW-0812">Transmembrane</keyword>
<sequence length="170" mass="19521">MFWEFIATISAGMGAAGIALTLRFLSGKRLATWWVPVAAGVGMLSFQIYTEYTWFDHQQTLLPAGVEVVRTAEQTAFWRPWSYVFPQTLRFIAADLNNASHNEHNPDLIRLDLYLFERRMAARKVTTVIHCSQQARADYHEQLKLPAAGESVSSDWYRLEQNDPLLRVCR</sequence>
<protein>
    <submittedName>
        <fullName evidence="2">Uncharacterized protein</fullName>
    </submittedName>
</protein>
<dbReference type="RefSeq" id="WP_305894493.1">
    <property type="nucleotide sequence ID" value="NZ_JAUZVZ010000021.1"/>
</dbReference>
<proteinExistence type="predicted"/>
<evidence type="ECO:0000313" key="2">
    <source>
        <dbReference type="EMBL" id="MDP4537230.1"/>
    </source>
</evidence>
<reference evidence="2 3" key="1">
    <citation type="submission" date="2023-08" db="EMBL/GenBank/DDBJ databases">
        <authorList>
            <person name="Joshi A."/>
            <person name="Thite S."/>
        </authorList>
    </citation>
    <scope>NUCLEOTIDE SEQUENCE [LARGE SCALE GENOMIC DNA]</scope>
    <source>
        <strain evidence="2 3">AC40</strain>
    </source>
</reference>
<keyword evidence="1" id="KW-0472">Membrane</keyword>